<keyword evidence="4" id="KW-0997">Cell inner membrane</keyword>
<feature type="transmembrane region" description="Helical" evidence="10">
    <location>
        <begin position="236"/>
        <end position="261"/>
    </location>
</feature>
<feature type="transmembrane region" description="Helical" evidence="10">
    <location>
        <begin position="199"/>
        <end position="224"/>
    </location>
</feature>
<evidence type="ECO:0000256" key="7">
    <source>
        <dbReference type="ARBA" id="ARBA00022989"/>
    </source>
</evidence>
<dbReference type="Proteomes" id="UP000260828">
    <property type="component" value="Unassembled WGS sequence"/>
</dbReference>
<proteinExistence type="inferred from homology"/>
<evidence type="ECO:0000256" key="8">
    <source>
        <dbReference type="ARBA" id="ARBA00023136"/>
    </source>
</evidence>
<feature type="transmembrane region" description="Helical" evidence="10">
    <location>
        <begin position="101"/>
        <end position="125"/>
    </location>
</feature>
<evidence type="ECO:0000313" key="13">
    <source>
        <dbReference type="Proteomes" id="UP000095765"/>
    </source>
</evidence>
<dbReference type="PANTHER" id="PTHR11795:SF371">
    <property type="entry name" value="HIGH-AFFINITY BRANCHED-CHAIN AMINO ACID TRANSPORT SYSTEM PERMEASE PROTEIN LIVH"/>
    <property type="match status" value="1"/>
</dbReference>
<sequence length="302" mass="31444">MDGLFVFINQLINGLQVGSIYALVALGYTMVYGIVKLINFAHGDFIMVGAYLALFSVPMLLGAGLPAILVIVLVIVMSVIGCSLLGMATERIAYKPLRGSPSLSVLITAIAVSLFLENLFMILFSSASKPFPAIISANPISIGKIQTNAVTIITIALSIVCMICLQLFIKKTRMGKAMRAVSEDAGAAMLMGCNSNVTISMTFAIGSGLAAVAAVMYCSAYPLVNPYMGSMLGLKAFIAAVLGGIGIIPGAMLGGFVIGLVESLTKAYISSYLADAVVFGILIVVLLVKPTGILGKNVGEKV</sequence>
<dbReference type="GeneID" id="72462601"/>
<dbReference type="CDD" id="cd06582">
    <property type="entry name" value="TM_PBP1_LivH_like"/>
    <property type="match status" value="1"/>
</dbReference>
<evidence type="ECO:0000256" key="3">
    <source>
        <dbReference type="ARBA" id="ARBA00022475"/>
    </source>
</evidence>
<dbReference type="GO" id="GO:0015192">
    <property type="term" value="F:L-phenylalanine transmembrane transporter activity"/>
    <property type="evidence" value="ECO:0007669"/>
    <property type="project" value="TreeGrafter"/>
</dbReference>
<evidence type="ECO:0000313" key="14">
    <source>
        <dbReference type="Proteomes" id="UP000260828"/>
    </source>
</evidence>
<keyword evidence="5 10" id="KW-0812">Transmembrane</keyword>
<keyword evidence="7 10" id="KW-1133">Transmembrane helix</keyword>
<dbReference type="EMBL" id="QVME01000005">
    <property type="protein sequence ID" value="RGE67399.1"/>
    <property type="molecule type" value="Genomic_DNA"/>
</dbReference>
<evidence type="ECO:0000256" key="5">
    <source>
        <dbReference type="ARBA" id="ARBA00022692"/>
    </source>
</evidence>
<dbReference type="RefSeq" id="WP_006874234.1">
    <property type="nucleotide sequence ID" value="NZ_CABIWA010000012.1"/>
</dbReference>
<gene>
    <name evidence="11" type="primary">livH_6</name>
    <name evidence="12" type="ORF">DXC40_10315</name>
    <name evidence="11" type="ORF">ERS852551_01568</name>
</gene>
<dbReference type="Pfam" id="PF02653">
    <property type="entry name" value="BPD_transp_2"/>
    <property type="match status" value="1"/>
</dbReference>
<feature type="transmembrane region" description="Helical" evidence="10">
    <location>
        <begin position="45"/>
        <end position="61"/>
    </location>
</feature>
<dbReference type="GO" id="GO:0015190">
    <property type="term" value="F:L-leucine transmembrane transporter activity"/>
    <property type="evidence" value="ECO:0007669"/>
    <property type="project" value="TreeGrafter"/>
</dbReference>
<evidence type="ECO:0000256" key="6">
    <source>
        <dbReference type="ARBA" id="ARBA00022970"/>
    </source>
</evidence>
<dbReference type="GO" id="GO:0005304">
    <property type="term" value="F:L-valine transmembrane transporter activity"/>
    <property type="evidence" value="ECO:0007669"/>
    <property type="project" value="TreeGrafter"/>
</dbReference>
<feature type="transmembrane region" description="Helical" evidence="10">
    <location>
        <begin position="145"/>
        <end position="169"/>
    </location>
</feature>
<feature type="transmembrane region" description="Helical" evidence="10">
    <location>
        <begin position="20"/>
        <end position="38"/>
    </location>
</feature>
<dbReference type="PANTHER" id="PTHR11795">
    <property type="entry name" value="BRANCHED-CHAIN AMINO ACID TRANSPORT SYSTEM PERMEASE PROTEIN LIVH"/>
    <property type="match status" value="1"/>
</dbReference>
<reference evidence="12 14" key="2">
    <citation type="submission" date="2018-08" db="EMBL/GenBank/DDBJ databases">
        <title>A genome reference for cultivated species of the human gut microbiota.</title>
        <authorList>
            <person name="Zou Y."/>
            <person name="Xue W."/>
            <person name="Luo G."/>
        </authorList>
    </citation>
    <scope>NUCLEOTIDE SEQUENCE [LARGE SCALE GENOMIC DNA]</scope>
    <source>
        <strain evidence="12 14">TF05-12AC</strain>
    </source>
</reference>
<dbReference type="Proteomes" id="UP000095765">
    <property type="component" value="Unassembled WGS sequence"/>
</dbReference>
<evidence type="ECO:0000256" key="1">
    <source>
        <dbReference type="ARBA" id="ARBA00004651"/>
    </source>
</evidence>
<evidence type="ECO:0000313" key="11">
    <source>
        <dbReference type="EMBL" id="CUP67776.1"/>
    </source>
</evidence>
<evidence type="ECO:0000256" key="9">
    <source>
        <dbReference type="ARBA" id="ARBA00037998"/>
    </source>
</evidence>
<evidence type="ECO:0000256" key="2">
    <source>
        <dbReference type="ARBA" id="ARBA00022448"/>
    </source>
</evidence>
<keyword evidence="2" id="KW-0813">Transport</keyword>
<dbReference type="GO" id="GO:0005886">
    <property type="term" value="C:plasma membrane"/>
    <property type="evidence" value="ECO:0007669"/>
    <property type="project" value="UniProtKB-SubCell"/>
</dbReference>
<keyword evidence="3" id="KW-1003">Cell membrane</keyword>
<dbReference type="EMBL" id="CZBE01000009">
    <property type="protein sequence ID" value="CUP67776.1"/>
    <property type="molecule type" value="Genomic_DNA"/>
</dbReference>
<organism evidence="11 13">
    <name type="scientific">Anaerotruncus colihominis</name>
    <dbReference type="NCBI Taxonomy" id="169435"/>
    <lineage>
        <taxon>Bacteria</taxon>
        <taxon>Bacillati</taxon>
        <taxon>Bacillota</taxon>
        <taxon>Clostridia</taxon>
        <taxon>Eubacteriales</taxon>
        <taxon>Oscillospiraceae</taxon>
        <taxon>Anaerotruncus</taxon>
    </lineage>
</organism>
<reference evidence="11 13" key="1">
    <citation type="submission" date="2015-09" db="EMBL/GenBank/DDBJ databases">
        <authorList>
            <consortium name="Pathogen Informatics"/>
        </authorList>
    </citation>
    <scope>NUCLEOTIDE SEQUENCE [LARGE SCALE GENOMIC DNA]</scope>
    <source>
        <strain evidence="11 13">2789STDY5834939</strain>
    </source>
</reference>
<accession>A0A174Q7J9</accession>
<dbReference type="InterPro" id="IPR052157">
    <property type="entry name" value="BCAA_transport_permease"/>
</dbReference>
<dbReference type="AlphaFoldDB" id="A0A174Q7J9"/>
<keyword evidence="8 10" id="KW-0472">Membrane</keyword>
<dbReference type="OrthoDB" id="9807115at2"/>
<evidence type="ECO:0000256" key="10">
    <source>
        <dbReference type="SAM" id="Phobius"/>
    </source>
</evidence>
<evidence type="ECO:0000313" key="12">
    <source>
        <dbReference type="EMBL" id="RGE67399.1"/>
    </source>
</evidence>
<comment type="similarity">
    <text evidence="9">Belongs to the binding-protein-dependent transport system permease family. LivHM subfamily.</text>
</comment>
<evidence type="ECO:0000256" key="4">
    <source>
        <dbReference type="ARBA" id="ARBA00022519"/>
    </source>
</evidence>
<dbReference type="GO" id="GO:0015808">
    <property type="term" value="P:L-alanine transport"/>
    <property type="evidence" value="ECO:0007669"/>
    <property type="project" value="TreeGrafter"/>
</dbReference>
<comment type="subcellular location">
    <subcellularLocation>
        <location evidence="1">Cell membrane</location>
        <topology evidence="1">Multi-pass membrane protein</topology>
    </subcellularLocation>
</comment>
<dbReference type="GO" id="GO:1903806">
    <property type="term" value="P:L-isoleucine import across plasma membrane"/>
    <property type="evidence" value="ECO:0007669"/>
    <property type="project" value="TreeGrafter"/>
</dbReference>
<dbReference type="GO" id="GO:0015188">
    <property type="term" value="F:L-isoleucine transmembrane transporter activity"/>
    <property type="evidence" value="ECO:0007669"/>
    <property type="project" value="TreeGrafter"/>
</dbReference>
<feature type="transmembrane region" description="Helical" evidence="10">
    <location>
        <begin position="268"/>
        <end position="288"/>
    </location>
</feature>
<protein>
    <submittedName>
        <fullName evidence="12">Branched-chain amino acid ABC transporter permease</fullName>
    </submittedName>
    <submittedName>
        <fullName evidence="11">LIV-I protein H</fullName>
    </submittedName>
</protein>
<name>A0A174Q7J9_9FIRM</name>
<dbReference type="InterPro" id="IPR001851">
    <property type="entry name" value="ABC_transp_permease"/>
</dbReference>
<dbReference type="GO" id="GO:0042941">
    <property type="term" value="P:D-alanine transmembrane transport"/>
    <property type="evidence" value="ECO:0007669"/>
    <property type="project" value="TreeGrafter"/>
</dbReference>
<feature type="transmembrane region" description="Helical" evidence="10">
    <location>
        <begin position="67"/>
        <end position="89"/>
    </location>
</feature>
<keyword evidence="6" id="KW-0029">Amino-acid transport</keyword>